<evidence type="ECO:0000313" key="3">
    <source>
        <dbReference type="EMBL" id="CBA17229.1"/>
    </source>
</evidence>
<dbReference type="InterPro" id="IPR011992">
    <property type="entry name" value="EF-hand-dom_pair"/>
</dbReference>
<feature type="signal peptide" evidence="1">
    <location>
        <begin position="1"/>
        <end position="22"/>
    </location>
</feature>
<dbReference type="PATRIC" id="fig|29447.3.peg.2714"/>
<gene>
    <name evidence="3" type="ordered locus">XALc_2752</name>
</gene>
<dbReference type="GeneID" id="57878060"/>
<feature type="chain" id="PRO_5003037108" description="EF-hand domain-containing protein" evidence="1">
    <location>
        <begin position="23"/>
        <end position="132"/>
    </location>
</feature>
<reference evidence="3 4" key="1">
    <citation type="journal article" date="2009" name="BMC Genomics">
        <title>The complete genome sequence of Xanthomonas albilineans provides new insights into the reductive genome evolution of the xylem-limited Xanthomonadaceae.</title>
        <authorList>
            <person name="Pieretti I."/>
            <person name="Royer M."/>
            <person name="Barbe V."/>
            <person name="Carrere S."/>
            <person name="Koebnik R."/>
            <person name="Cociancich S."/>
            <person name="Couloux A."/>
            <person name="Darrasse A."/>
            <person name="Gouzy J."/>
            <person name="Jacques M.A."/>
            <person name="Lauber E."/>
            <person name="Manceau C."/>
            <person name="Mangenot S."/>
            <person name="Poussier S."/>
            <person name="Segurens B."/>
            <person name="Szurek B."/>
            <person name="Verdier V."/>
            <person name="Arlat M."/>
            <person name="Rott P."/>
        </authorList>
    </citation>
    <scope>NUCLEOTIDE SEQUENCE [LARGE SCALE GENOMIC DNA]</scope>
    <source>
        <strain evidence="4">GPE PC73 / CFBP 7063</strain>
    </source>
</reference>
<keyword evidence="4" id="KW-1185">Reference proteome</keyword>
<dbReference type="EMBL" id="FP565176">
    <property type="protein sequence ID" value="CBA17229.1"/>
    <property type="molecule type" value="Genomic_DNA"/>
</dbReference>
<dbReference type="SUPFAM" id="SSF47473">
    <property type="entry name" value="EF-hand"/>
    <property type="match status" value="1"/>
</dbReference>
<dbReference type="Pfam" id="PF13202">
    <property type="entry name" value="EF-hand_5"/>
    <property type="match status" value="1"/>
</dbReference>
<name>D2UFR8_XANAP</name>
<sequence>MLYPIAILIACLSATIAMPATAQNLNATSSVTTEPLREVPALVRSQPLSNGVVTHQVQLPVAAGEAPVTVRTIQPERVAGNYHIDFDALDSDHDGYISRSEAQANPALADEFDALDTSHSGRLSRAQLAGWL</sequence>
<dbReference type="eggNOG" id="ENOG5033N6T">
    <property type="taxonomic scope" value="Bacteria"/>
</dbReference>
<dbReference type="STRING" id="380358.XALC_2752"/>
<evidence type="ECO:0000313" key="4">
    <source>
        <dbReference type="Proteomes" id="UP000001890"/>
    </source>
</evidence>
<accession>D2UFR8</accession>
<proteinExistence type="predicted"/>
<dbReference type="Gene3D" id="1.10.238.10">
    <property type="entry name" value="EF-hand"/>
    <property type="match status" value="1"/>
</dbReference>
<dbReference type="GO" id="GO:0005509">
    <property type="term" value="F:calcium ion binding"/>
    <property type="evidence" value="ECO:0007669"/>
    <property type="project" value="InterPro"/>
</dbReference>
<dbReference type="OrthoDB" id="6025648at2"/>
<protein>
    <recommendedName>
        <fullName evidence="2">EF-hand domain-containing protein</fullName>
    </recommendedName>
</protein>
<feature type="domain" description="EF-hand" evidence="2">
    <location>
        <begin position="85"/>
        <end position="101"/>
    </location>
</feature>
<organism evidence="3 4">
    <name type="scientific">Xanthomonas albilineans (strain GPE PC73 / CFBP 7063)</name>
    <dbReference type="NCBI Taxonomy" id="380358"/>
    <lineage>
        <taxon>Bacteria</taxon>
        <taxon>Pseudomonadati</taxon>
        <taxon>Pseudomonadota</taxon>
        <taxon>Gammaproteobacteria</taxon>
        <taxon>Lysobacterales</taxon>
        <taxon>Lysobacteraceae</taxon>
        <taxon>Xanthomonas</taxon>
    </lineage>
</organism>
<evidence type="ECO:0000256" key="1">
    <source>
        <dbReference type="SAM" id="SignalP"/>
    </source>
</evidence>
<keyword evidence="1" id="KW-0732">Signal</keyword>
<dbReference type="RefSeq" id="WP_012917222.1">
    <property type="nucleotide sequence ID" value="NC_013722.1"/>
</dbReference>
<dbReference type="AlphaFoldDB" id="D2UFR8"/>
<evidence type="ECO:0000259" key="2">
    <source>
        <dbReference type="Pfam" id="PF13202"/>
    </source>
</evidence>
<dbReference type="InterPro" id="IPR002048">
    <property type="entry name" value="EF_hand_dom"/>
</dbReference>
<dbReference type="KEGG" id="xal:XALC_2752"/>
<dbReference type="Proteomes" id="UP000001890">
    <property type="component" value="Chromosome"/>
</dbReference>